<keyword evidence="6" id="KW-0735">Signal-anchor</keyword>
<dbReference type="InParanoid" id="G4YSA5"/>
<keyword evidence="4" id="KW-0808">Transferase</keyword>
<keyword evidence="11" id="KW-1185">Reference proteome</keyword>
<dbReference type="PANTHER" id="PTHR31392:SF1">
    <property type="entry name" value="ALPHA-1,3-MANNOSYLTRANSFERASE MNN1-RELATED"/>
    <property type="match status" value="1"/>
</dbReference>
<evidence type="ECO:0000256" key="3">
    <source>
        <dbReference type="ARBA" id="ARBA00022676"/>
    </source>
</evidence>
<keyword evidence="8" id="KW-0472">Membrane</keyword>
<keyword evidence="3" id="KW-0328">Glycosyltransferase</keyword>
<dbReference type="Proteomes" id="UP000002640">
    <property type="component" value="Unassembled WGS sequence"/>
</dbReference>
<keyword evidence="5" id="KW-0812">Transmembrane</keyword>
<dbReference type="RefSeq" id="XP_009520624.1">
    <property type="nucleotide sequence ID" value="XM_009522329.1"/>
</dbReference>
<protein>
    <submittedName>
        <fullName evidence="10">Uncharacterized protein</fullName>
    </submittedName>
</protein>
<dbReference type="GO" id="GO:0006493">
    <property type="term" value="P:protein O-linked glycosylation"/>
    <property type="evidence" value="ECO:0007669"/>
    <property type="project" value="TreeGrafter"/>
</dbReference>
<dbReference type="InterPro" id="IPR022751">
    <property type="entry name" value="Alpha_mannosyltransferase"/>
</dbReference>
<evidence type="ECO:0000313" key="11">
    <source>
        <dbReference type="Proteomes" id="UP000002640"/>
    </source>
</evidence>
<reference evidence="10 11" key="1">
    <citation type="journal article" date="2006" name="Science">
        <title>Phytophthora genome sequences uncover evolutionary origins and mechanisms of pathogenesis.</title>
        <authorList>
            <person name="Tyler B.M."/>
            <person name="Tripathy S."/>
            <person name="Zhang X."/>
            <person name="Dehal P."/>
            <person name="Jiang R.H."/>
            <person name="Aerts A."/>
            <person name="Arredondo F.D."/>
            <person name="Baxter L."/>
            <person name="Bensasson D."/>
            <person name="Beynon J.L."/>
            <person name="Chapman J."/>
            <person name="Damasceno C.M."/>
            <person name="Dorrance A.E."/>
            <person name="Dou D."/>
            <person name="Dickerman A.W."/>
            <person name="Dubchak I.L."/>
            <person name="Garbelotto M."/>
            <person name="Gijzen M."/>
            <person name="Gordon S.G."/>
            <person name="Govers F."/>
            <person name="Grunwald N.J."/>
            <person name="Huang W."/>
            <person name="Ivors K.L."/>
            <person name="Jones R.W."/>
            <person name="Kamoun S."/>
            <person name="Krampis K."/>
            <person name="Lamour K.H."/>
            <person name="Lee M.K."/>
            <person name="McDonald W.H."/>
            <person name="Medina M."/>
            <person name="Meijer H.J."/>
            <person name="Nordberg E.K."/>
            <person name="Maclean D.J."/>
            <person name="Ospina-Giraldo M.D."/>
            <person name="Morris P.F."/>
            <person name="Phuntumart V."/>
            <person name="Putnam N.H."/>
            <person name="Rash S."/>
            <person name="Rose J.K."/>
            <person name="Sakihama Y."/>
            <person name="Salamov A.A."/>
            <person name="Savidor A."/>
            <person name="Scheuring C.F."/>
            <person name="Smith B.M."/>
            <person name="Sobral B.W."/>
            <person name="Terry A."/>
            <person name="Torto-Alalibo T.A."/>
            <person name="Win J."/>
            <person name="Xu Z."/>
            <person name="Zhang H."/>
            <person name="Grigoriev I.V."/>
            <person name="Rokhsar D.S."/>
            <person name="Boore J.L."/>
        </authorList>
    </citation>
    <scope>NUCLEOTIDE SEQUENCE [LARGE SCALE GENOMIC DNA]</scope>
    <source>
        <strain evidence="10 11">P6497</strain>
    </source>
</reference>
<name>G4YSA5_PHYSP</name>
<accession>G4YSA5</accession>
<comment type="similarity">
    <text evidence="2">Belongs to the MNN1/MNT family.</text>
</comment>
<keyword evidence="9" id="KW-0325">Glycoprotein</keyword>
<dbReference type="GO" id="GO:0005794">
    <property type="term" value="C:Golgi apparatus"/>
    <property type="evidence" value="ECO:0007669"/>
    <property type="project" value="TreeGrafter"/>
</dbReference>
<dbReference type="GO" id="GO:0000033">
    <property type="term" value="F:alpha-1,3-mannosyltransferase activity"/>
    <property type="evidence" value="ECO:0007669"/>
    <property type="project" value="TreeGrafter"/>
</dbReference>
<keyword evidence="7" id="KW-1133">Transmembrane helix</keyword>
<dbReference type="EMBL" id="JH159152">
    <property type="protein sequence ID" value="EGZ25336.1"/>
    <property type="molecule type" value="Genomic_DNA"/>
</dbReference>
<evidence type="ECO:0000313" key="10">
    <source>
        <dbReference type="EMBL" id="EGZ25336.1"/>
    </source>
</evidence>
<evidence type="ECO:0000256" key="7">
    <source>
        <dbReference type="ARBA" id="ARBA00022989"/>
    </source>
</evidence>
<evidence type="ECO:0000256" key="6">
    <source>
        <dbReference type="ARBA" id="ARBA00022968"/>
    </source>
</evidence>
<dbReference type="GO" id="GO:0016020">
    <property type="term" value="C:membrane"/>
    <property type="evidence" value="ECO:0007669"/>
    <property type="project" value="UniProtKB-SubCell"/>
</dbReference>
<comment type="subcellular location">
    <subcellularLocation>
        <location evidence="1">Membrane</location>
        <topology evidence="1">Single-pass type II membrane protein</topology>
    </subcellularLocation>
</comment>
<sequence length="368" mass="41871">MNNAAVPMGLSLVKELRCLGNHELIQVCHCFEDEMSEKSRTLLLRADARLEIVDVCSDLVERKLLSRRVAEKFQGWWLKPLALTHTDIEEVLLVDVADIFLRDPAVLRSTPGYKRTGTSFFYDRVVDSREWFNQEESNNSTYLKTLLSGVKELPDYLTRSYAFKGQTAREQDASLVAVNKLQAGKAMEVLHWFITVERFERDFSFHEQESFWVAYALGEQEYSFSPWGASAIESSRNQDMKNHPDSLCGSLAHFLPVEEDPPELLYVSGRALLEPFPEGLANRGRAPANLLYNPTPTYVTPRQARRPNGVTNTTYTGKFHEDCLVGFGAEGLASNFAPQLLRRRMFYLGIRMDVLSALDSCYEFDSDP</sequence>
<dbReference type="AlphaFoldDB" id="G4YSA5"/>
<evidence type="ECO:0000256" key="5">
    <source>
        <dbReference type="ARBA" id="ARBA00022692"/>
    </source>
</evidence>
<dbReference type="SMR" id="G4YSA5"/>
<evidence type="ECO:0000256" key="4">
    <source>
        <dbReference type="ARBA" id="ARBA00022679"/>
    </source>
</evidence>
<organism evidence="10 11">
    <name type="scientific">Phytophthora sojae (strain P6497)</name>
    <name type="common">Soybean stem and root rot agent</name>
    <name type="synonym">Phytophthora megasperma f. sp. glycines</name>
    <dbReference type="NCBI Taxonomy" id="1094619"/>
    <lineage>
        <taxon>Eukaryota</taxon>
        <taxon>Sar</taxon>
        <taxon>Stramenopiles</taxon>
        <taxon>Oomycota</taxon>
        <taxon>Peronosporomycetes</taxon>
        <taxon>Peronosporales</taxon>
        <taxon>Peronosporaceae</taxon>
        <taxon>Phytophthora</taxon>
    </lineage>
</organism>
<dbReference type="GeneID" id="20655852"/>
<dbReference type="KEGG" id="psoj:PHYSODRAFT_485167"/>
<dbReference type="InterPro" id="IPR029044">
    <property type="entry name" value="Nucleotide-diphossugar_trans"/>
</dbReference>
<evidence type="ECO:0000256" key="1">
    <source>
        <dbReference type="ARBA" id="ARBA00004606"/>
    </source>
</evidence>
<evidence type="ECO:0000256" key="9">
    <source>
        <dbReference type="ARBA" id="ARBA00023180"/>
    </source>
</evidence>
<dbReference type="PANTHER" id="PTHR31392">
    <property type="entry name" value="ALPHA-1,3-MANNOSYLTRANSFERASE MNN1-RELATED"/>
    <property type="match status" value="1"/>
</dbReference>
<evidence type="ECO:0000256" key="2">
    <source>
        <dbReference type="ARBA" id="ARBA00009105"/>
    </source>
</evidence>
<evidence type="ECO:0000256" key="8">
    <source>
        <dbReference type="ARBA" id="ARBA00023136"/>
    </source>
</evidence>
<proteinExistence type="inferred from homology"/>
<dbReference type="Pfam" id="PF11051">
    <property type="entry name" value="Mannosyl_trans3"/>
    <property type="match status" value="1"/>
</dbReference>
<dbReference type="SUPFAM" id="SSF53448">
    <property type="entry name" value="Nucleotide-diphospho-sugar transferases"/>
    <property type="match status" value="1"/>
</dbReference>
<gene>
    <name evidence="10" type="ORF">PHYSODRAFT_485167</name>
</gene>